<dbReference type="PIRSF" id="PIRSF000408">
    <property type="entry name" value="Alkyltransferas_AdaA"/>
    <property type="match status" value="1"/>
</dbReference>
<evidence type="ECO:0000313" key="15">
    <source>
        <dbReference type="Proteomes" id="UP000292927"/>
    </source>
</evidence>
<reference evidence="14 15" key="1">
    <citation type="submission" date="2019-02" db="EMBL/GenBank/DDBJ databases">
        <title>Genomic Encyclopedia of Type Strains, Phase IV (KMG-IV): sequencing the most valuable type-strain genomes for metagenomic binning, comparative biology and taxonomic classification.</title>
        <authorList>
            <person name="Goeker M."/>
        </authorList>
    </citation>
    <scope>NUCLEOTIDE SEQUENCE [LARGE SCALE GENOMIC DNA]</scope>
    <source>
        <strain evidence="14 15">DSM 29486</strain>
    </source>
</reference>
<comment type="caution">
    <text evidence="14">The sequence shown here is derived from an EMBL/GenBank/DDBJ whole genome shotgun (WGS) entry which is preliminary data.</text>
</comment>
<keyword evidence="8" id="KW-0238">DNA-binding</keyword>
<evidence type="ECO:0000256" key="12">
    <source>
        <dbReference type="SAM" id="MobiDB-lite"/>
    </source>
</evidence>
<accession>A0A4Q7PPI0</accession>
<dbReference type="OrthoDB" id="9783680at2"/>
<dbReference type="InterPro" id="IPR018062">
    <property type="entry name" value="HTH_AraC-typ_CS"/>
</dbReference>
<dbReference type="GO" id="GO:0006307">
    <property type="term" value="P:DNA alkylation repair"/>
    <property type="evidence" value="ECO:0007669"/>
    <property type="project" value="UniProtKB-ARBA"/>
</dbReference>
<name>A0A4Q7PPI0_9FIRM</name>
<dbReference type="Gene3D" id="1.10.10.60">
    <property type="entry name" value="Homeodomain-like"/>
    <property type="match status" value="2"/>
</dbReference>
<evidence type="ECO:0000256" key="10">
    <source>
        <dbReference type="ARBA" id="ARBA00023163"/>
    </source>
</evidence>
<evidence type="ECO:0000256" key="2">
    <source>
        <dbReference type="ARBA" id="ARBA00022603"/>
    </source>
</evidence>
<keyword evidence="3 14" id="KW-0808">Transferase</keyword>
<protein>
    <submittedName>
        <fullName evidence="14">AraC family transcriptional regulator of adaptative response / methylphosphotriester-DNA alkyltransferase methyltransferase</fullName>
    </submittedName>
</protein>
<proteinExistence type="predicted"/>
<keyword evidence="11" id="KW-0234">DNA repair</keyword>
<dbReference type="Proteomes" id="UP000292927">
    <property type="component" value="Unassembled WGS sequence"/>
</dbReference>
<dbReference type="PRINTS" id="PR00032">
    <property type="entry name" value="HTHARAC"/>
</dbReference>
<keyword evidence="7" id="KW-0805">Transcription regulation</keyword>
<dbReference type="EMBL" id="SGXF01000002">
    <property type="protein sequence ID" value="RZT01062.1"/>
    <property type="molecule type" value="Genomic_DNA"/>
</dbReference>
<keyword evidence="6" id="KW-0862">Zinc</keyword>
<dbReference type="GO" id="GO:0043565">
    <property type="term" value="F:sequence-specific DNA binding"/>
    <property type="evidence" value="ECO:0007669"/>
    <property type="project" value="InterPro"/>
</dbReference>
<comment type="cofactor">
    <cofactor evidence="1">
        <name>Zn(2+)</name>
        <dbReference type="ChEBI" id="CHEBI:29105"/>
    </cofactor>
</comment>
<keyword evidence="9" id="KW-0010">Activator</keyword>
<evidence type="ECO:0000256" key="6">
    <source>
        <dbReference type="ARBA" id="ARBA00022833"/>
    </source>
</evidence>
<feature type="domain" description="HTH araC/xylS-type" evidence="13">
    <location>
        <begin position="81"/>
        <end position="179"/>
    </location>
</feature>
<dbReference type="AlphaFoldDB" id="A0A4Q7PPI0"/>
<keyword evidence="15" id="KW-1185">Reference proteome</keyword>
<evidence type="ECO:0000259" key="13">
    <source>
        <dbReference type="PROSITE" id="PS01124"/>
    </source>
</evidence>
<gene>
    <name evidence="14" type="ORF">EV209_1500</name>
</gene>
<dbReference type="GO" id="GO:0003700">
    <property type="term" value="F:DNA-binding transcription factor activity"/>
    <property type="evidence" value="ECO:0007669"/>
    <property type="project" value="InterPro"/>
</dbReference>
<evidence type="ECO:0000256" key="4">
    <source>
        <dbReference type="ARBA" id="ARBA00022723"/>
    </source>
</evidence>
<keyword evidence="2 14" id="KW-0489">Methyltransferase</keyword>
<dbReference type="Pfam" id="PF02805">
    <property type="entry name" value="Ada_Zn_binding"/>
    <property type="match status" value="1"/>
</dbReference>
<evidence type="ECO:0000256" key="5">
    <source>
        <dbReference type="ARBA" id="ARBA00022763"/>
    </source>
</evidence>
<feature type="region of interest" description="Disordered" evidence="12">
    <location>
        <begin position="173"/>
        <end position="192"/>
    </location>
</feature>
<dbReference type="FunFam" id="3.40.10.10:FF:000001">
    <property type="entry name" value="DNA-3-methyladenine glycosylase 2"/>
    <property type="match status" value="1"/>
</dbReference>
<dbReference type="SMART" id="SM00342">
    <property type="entry name" value="HTH_ARAC"/>
    <property type="match status" value="1"/>
</dbReference>
<dbReference type="PROSITE" id="PS00041">
    <property type="entry name" value="HTH_ARAC_FAMILY_1"/>
    <property type="match status" value="1"/>
</dbReference>
<dbReference type="PANTHER" id="PTHR43280">
    <property type="entry name" value="ARAC-FAMILY TRANSCRIPTIONAL REGULATOR"/>
    <property type="match status" value="1"/>
</dbReference>
<dbReference type="InterPro" id="IPR035451">
    <property type="entry name" value="Ada-like_dom_sf"/>
</dbReference>
<evidence type="ECO:0000256" key="3">
    <source>
        <dbReference type="ARBA" id="ARBA00022679"/>
    </source>
</evidence>
<dbReference type="PROSITE" id="PS01124">
    <property type="entry name" value="HTH_ARAC_FAMILY_2"/>
    <property type="match status" value="1"/>
</dbReference>
<dbReference type="InterPro" id="IPR004026">
    <property type="entry name" value="Ada_DNA_repair_Zn-bd"/>
</dbReference>
<evidence type="ECO:0000256" key="8">
    <source>
        <dbReference type="ARBA" id="ARBA00023125"/>
    </source>
</evidence>
<keyword evidence="4" id="KW-0479">Metal-binding</keyword>
<dbReference type="InterPro" id="IPR016220">
    <property type="entry name" value="Me-P-triester_DNA_alkyl-Trfase"/>
</dbReference>
<dbReference type="Pfam" id="PF12833">
    <property type="entry name" value="HTH_18"/>
    <property type="match status" value="1"/>
</dbReference>
<dbReference type="SUPFAM" id="SSF57884">
    <property type="entry name" value="Ada DNA repair protein, N-terminal domain (N-Ada 10)"/>
    <property type="match status" value="1"/>
</dbReference>
<keyword evidence="10" id="KW-0804">Transcription</keyword>
<dbReference type="GO" id="GO:0032259">
    <property type="term" value="P:methylation"/>
    <property type="evidence" value="ECO:0007669"/>
    <property type="project" value="UniProtKB-KW"/>
</dbReference>
<dbReference type="GO" id="GO:0008270">
    <property type="term" value="F:zinc ion binding"/>
    <property type="evidence" value="ECO:0007669"/>
    <property type="project" value="InterPro"/>
</dbReference>
<evidence type="ECO:0000256" key="11">
    <source>
        <dbReference type="ARBA" id="ARBA00023204"/>
    </source>
</evidence>
<evidence type="ECO:0000256" key="1">
    <source>
        <dbReference type="ARBA" id="ARBA00001947"/>
    </source>
</evidence>
<dbReference type="InterPro" id="IPR018060">
    <property type="entry name" value="HTH_AraC"/>
</dbReference>
<dbReference type="PANTHER" id="PTHR43280:SF2">
    <property type="entry name" value="HTH-TYPE TRANSCRIPTIONAL REGULATOR EXSA"/>
    <property type="match status" value="1"/>
</dbReference>
<dbReference type="SUPFAM" id="SSF46689">
    <property type="entry name" value="Homeodomain-like"/>
    <property type="match status" value="1"/>
</dbReference>
<evidence type="ECO:0000313" key="14">
    <source>
        <dbReference type="EMBL" id="RZT01062.1"/>
    </source>
</evidence>
<keyword evidence="5" id="KW-0227">DNA damage</keyword>
<dbReference type="InterPro" id="IPR009057">
    <property type="entry name" value="Homeodomain-like_sf"/>
</dbReference>
<dbReference type="Gene3D" id="3.40.10.10">
    <property type="entry name" value="DNA Methylphosphotriester Repair Domain"/>
    <property type="match status" value="1"/>
</dbReference>
<dbReference type="InterPro" id="IPR020449">
    <property type="entry name" value="Tscrpt_reg_AraC-type_HTH"/>
</dbReference>
<evidence type="ECO:0000256" key="9">
    <source>
        <dbReference type="ARBA" id="ARBA00023159"/>
    </source>
</evidence>
<evidence type="ECO:0000256" key="7">
    <source>
        <dbReference type="ARBA" id="ARBA00023015"/>
    </source>
</evidence>
<sequence length="192" mass="22323">MTEQEMWQAVLNNDAGYDGVFFYAVKTTGIYCRPSCKSKPPKKENICFFETSEQARKAGFRPCKRCRSDLIDYQPMKQIAEDVKCKIEKVYREQADLCKKLNEVGITGRRLADIFKDEYGMTPKAYADHLRLAEAKRLLKDTDKKVIDIAYSVGFGSLSAFYSFFKKEEKITPSEYRRESKNKKKTGDFRHE</sequence>
<dbReference type="GO" id="GO:0008168">
    <property type="term" value="F:methyltransferase activity"/>
    <property type="evidence" value="ECO:0007669"/>
    <property type="project" value="UniProtKB-KW"/>
</dbReference>
<organism evidence="14 15">
    <name type="scientific">Cuneatibacter caecimuris</name>
    <dbReference type="NCBI Taxonomy" id="1796618"/>
    <lineage>
        <taxon>Bacteria</taxon>
        <taxon>Bacillati</taxon>
        <taxon>Bacillota</taxon>
        <taxon>Clostridia</taxon>
        <taxon>Lachnospirales</taxon>
        <taxon>Lachnospiraceae</taxon>
        <taxon>Cuneatibacter</taxon>
    </lineage>
</organism>